<protein>
    <submittedName>
        <fullName evidence="1">Uncharacterized protein</fullName>
    </submittedName>
</protein>
<dbReference type="STRING" id="641526.ADIWIN_3066"/>
<sequence length="50" mass="6070">MQRHYLDMFYGLKQDYDISKSKEELNFNPKPSKQALEEALTYLKTDWKVQ</sequence>
<keyword evidence="2" id="KW-1185">Reference proteome</keyword>
<reference evidence="1 2" key="1">
    <citation type="journal article" date="2013" name="Genome Announc.">
        <title>Draft Genome Sequence of Winogradskyella psychrotolerans RS-3T, Isolated from the Marine Transect of Kongsfjorden, Ny-Alesund, Svalbard, Arctic Ocean.</title>
        <authorList>
            <person name="Kumar Pinnaka A."/>
            <person name="Ara S."/>
            <person name="Singh A."/>
            <person name="Shivaji S."/>
        </authorList>
    </citation>
    <scope>NUCLEOTIDE SEQUENCE [LARGE SCALE GENOMIC DNA]</scope>
    <source>
        <strain evidence="1 2">RS-3</strain>
    </source>
</reference>
<evidence type="ECO:0000313" key="2">
    <source>
        <dbReference type="Proteomes" id="UP000014962"/>
    </source>
</evidence>
<dbReference type="EMBL" id="ATMR01000139">
    <property type="protein sequence ID" value="EPR71868.1"/>
    <property type="molecule type" value="Genomic_DNA"/>
</dbReference>
<accession>S7X722</accession>
<evidence type="ECO:0000313" key="1">
    <source>
        <dbReference type="EMBL" id="EPR71868.1"/>
    </source>
</evidence>
<dbReference type="AlphaFoldDB" id="S7X722"/>
<dbReference type="Proteomes" id="UP000014962">
    <property type="component" value="Unassembled WGS sequence"/>
</dbReference>
<gene>
    <name evidence="1" type="ORF">ADIWIN_3066</name>
</gene>
<comment type="caution">
    <text evidence="1">The sequence shown here is derived from an EMBL/GenBank/DDBJ whole genome shotgun (WGS) entry which is preliminary data.</text>
</comment>
<proteinExistence type="predicted"/>
<name>S7X722_9FLAO</name>
<organism evidence="1 2">
    <name type="scientific">Winogradskyella psychrotolerans RS-3</name>
    <dbReference type="NCBI Taxonomy" id="641526"/>
    <lineage>
        <taxon>Bacteria</taxon>
        <taxon>Pseudomonadati</taxon>
        <taxon>Bacteroidota</taxon>
        <taxon>Flavobacteriia</taxon>
        <taxon>Flavobacteriales</taxon>
        <taxon>Flavobacteriaceae</taxon>
        <taxon>Winogradskyella</taxon>
    </lineage>
</organism>
<dbReference type="eggNOG" id="COG0451">
    <property type="taxonomic scope" value="Bacteria"/>
</dbReference>